<keyword evidence="3 5" id="KW-1133">Transmembrane helix</keyword>
<keyword evidence="4 5" id="KW-0472">Membrane</keyword>
<dbReference type="EMBL" id="PNRF01000024">
    <property type="protein sequence ID" value="PMR74903.1"/>
    <property type="molecule type" value="Genomic_DNA"/>
</dbReference>
<feature type="transmembrane region" description="Helical" evidence="5">
    <location>
        <begin position="82"/>
        <end position="103"/>
    </location>
</feature>
<evidence type="ECO:0000256" key="5">
    <source>
        <dbReference type="SAM" id="Phobius"/>
    </source>
</evidence>
<protein>
    <submittedName>
        <fullName evidence="7">Sulfurtransferase</fullName>
    </submittedName>
</protein>
<dbReference type="OrthoDB" id="6364240at2"/>
<dbReference type="GO" id="GO:0016740">
    <property type="term" value="F:transferase activity"/>
    <property type="evidence" value="ECO:0007669"/>
    <property type="project" value="UniProtKB-KW"/>
</dbReference>
<feature type="transmembrane region" description="Helical" evidence="5">
    <location>
        <begin position="49"/>
        <end position="76"/>
    </location>
</feature>
<dbReference type="InterPro" id="IPR045014">
    <property type="entry name" value="TM41A/B"/>
</dbReference>
<feature type="transmembrane region" description="Helical" evidence="5">
    <location>
        <begin position="192"/>
        <end position="214"/>
    </location>
</feature>
<comment type="subcellular location">
    <subcellularLocation>
        <location evidence="1">Membrane</location>
        <topology evidence="1">Multi-pass membrane protein</topology>
    </subcellularLocation>
</comment>
<comment type="caution">
    <text evidence="7">The sequence shown here is derived from an EMBL/GenBank/DDBJ whole genome shotgun (WGS) entry which is preliminary data.</text>
</comment>
<proteinExistence type="predicted"/>
<dbReference type="Pfam" id="PF09335">
    <property type="entry name" value="VTT_dom"/>
    <property type="match status" value="1"/>
</dbReference>
<dbReference type="PANTHER" id="PTHR43220:SF18">
    <property type="entry name" value="TRANSMEMBRANE PROTEIN 41B"/>
    <property type="match status" value="1"/>
</dbReference>
<name>A0A2N7U3B6_9GAMM</name>
<evidence type="ECO:0000256" key="4">
    <source>
        <dbReference type="ARBA" id="ARBA00023136"/>
    </source>
</evidence>
<keyword evidence="2 5" id="KW-0812">Transmembrane</keyword>
<gene>
    <name evidence="7" type="ORF">C1H69_11825</name>
</gene>
<evidence type="ECO:0000256" key="1">
    <source>
        <dbReference type="ARBA" id="ARBA00004141"/>
    </source>
</evidence>
<evidence type="ECO:0000313" key="8">
    <source>
        <dbReference type="Proteomes" id="UP000235803"/>
    </source>
</evidence>
<evidence type="ECO:0000259" key="6">
    <source>
        <dbReference type="Pfam" id="PF09335"/>
    </source>
</evidence>
<evidence type="ECO:0000313" key="7">
    <source>
        <dbReference type="EMBL" id="PMR74903.1"/>
    </source>
</evidence>
<sequence length="224" mass="24662">MLQDFSLRRRWRLVAVGASLLMAGYLWIWHSPDFVAIKHWAEEVSHHPVVVIGVILVMAVTLAFGLPGSIGLWLIAPFYPPLVATPMLILGSLGGALGAYHLAARIGDRWNPRGLTRKIMRMLEQRSDFLTQCALRVLPGFPHSVINFAAGLRRLPLRTFVIAAVVGLGIKWAVYASAIHGALEAVAKEEDIISADIVLPLVALAVLLLIGAWMRRRVEEGREV</sequence>
<feature type="domain" description="VTT" evidence="6">
    <location>
        <begin position="67"/>
        <end position="179"/>
    </location>
</feature>
<organism evidence="7 8">
    <name type="scientific">Billgrantia endophytica</name>
    <dbReference type="NCBI Taxonomy" id="2033802"/>
    <lineage>
        <taxon>Bacteria</taxon>
        <taxon>Pseudomonadati</taxon>
        <taxon>Pseudomonadota</taxon>
        <taxon>Gammaproteobacteria</taxon>
        <taxon>Oceanospirillales</taxon>
        <taxon>Halomonadaceae</taxon>
        <taxon>Billgrantia</taxon>
    </lineage>
</organism>
<keyword evidence="7" id="KW-0808">Transferase</keyword>
<feature type="transmembrane region" description="Helical" evidence="5">
    <location>
        <begin position="160"/>
        <end position="180"/>
    </location>
</feature>
<dbReference type="InterPro" id="IPR032816">
    <property type="entry name" value="VTT_dom"/>
</dbReference>
<dbReference type="PANTHER" id="PTHR43220">
    <property type="match status" value="1"/>
</dbReference>
<keyword evidence="8" id="KW-1185">Reference proteome</keyword>
<evidence type="ECO:0000256" key="2">
    <source>
        <dbReference type="ARBA" id="ARBA00022692"/>
    </source>
</evidence>
<feature type="transmembrane region" description="Helical" evidence="5">
    <location>
        <begin position="12"/>
        <end position="29"/>
    </location>
</feature>
<dbReference type="GO" id="GO:0005886">
    <property type="term" value="C:plasma membrane"/>
    <property type="evidence" value="ECO:0007669"/>
    <property type="project" value="UniProtKB-ARBA"/>
</dbReference>
<dbReference type="Proteomes" id="UP000235803">
    <property type="component" value="Unassembled WGS sequence"/>
</dbReference>
<evidence type="ECO:0000256" key="3">
    <source>
        <dbReference type="ARBA" id="ARBA00022989"/>
    </source>
</evidence>
<accession>A0A2N7U3B6</accession>
<reference evidence="7 8" key="1">
    <citation type="submission" date="2018-01" db="EMBL/GenBank/DDBJ databases">
        <title>Halomonas endophytica sp. nov., isolated from storage liquid in the stems of Populus euphratica.</title>
        <authorList>
            <person name="Chen C."/>
        </authorList>
    </citation>
    <scope>NUCLEOTIDE SEQUENCE [LARGE SCALE GENOMIC DNA]</scope>
    <source>
        <strain evidence="7 8">MC28</strain>
    </source>
</reference>
<dbReference type="AlphaFoldDB" id="A0A2N7U3B6"/>